<protein>
    <submittedName>
        <fullName evidence="6">Odorant-binding protein</fullName>
    </submittedName>
</protein>
<dbReference type="PANTHER" id="PTHR11857">
    <property type="entry name" value="ODORANT BINDING PROTEIN-RELATED"/>
    <property type="match status" value="1"/>
</dbReference>
<dbReference type="GO" id="GO:0007608">
    <property type="term" value="P:sensory perception of smell"/>
    <property type="evidence" value="ECO:0007669"/>
    <property type="project" value="TreeGrafter"/>
</dbReference>
<dbReference type="SMART" id="SM00708">
    <property type="entry name" value="PhBP"/>
    <property type="match status" value="1"/>
</dbReference>
<dbReference type="CDD" id="cd23992">
    <property type="entry name" value="PBP_GOBP"/>
    <property type="match status" value="1"/>
</dbReference>
<dbReference type="EnsemblMetazoa" id="CPIJ008285-RA">
    <property type="protein sequence ID" value="CPIJ008285-PA"/>
    <property type="gene ID" value="CPIJ008285"/>
</dbReference>
<comment type="similarity">
    <text evidence="2">Belongs to the PBP/GOBP family.</text>
</comment>
<dbReference type="Pfam" id="PF01395">
    <property type="entry name" value="PBP_GOBP"/>
    <property type="match status" value="1"/>
</dbReference>
<evidence type="ECO:0000313" key="6">
    <source>
        <dbReference type="EMBL" id="EDS30180.1"/>
    </source>
</evidence>
<keyword evidence="3" id="KW-0964">Secreted</keyword>
<evidence type="ECO:0000256" key="3">
    <source>
        <dbReference type="ARBA" id="ARBA00022525"/>
    </source>
</evidence>
<accession>B0WL17</accession>
<evidence type="ECO:0000256" key="1">
    <source>
        <dbReference type="ARBA" id="ARBA00004613"/>
    </source>
</evidence>
<dbReference type="PANTHER" id="PTHR11857:SF42">
    <property type="entry name" value="GENERAL ODORANT-BINDING PROTEIN 19D-RELATED"/>
    <property type="match status" value="1"/>
</dbReference>
<comment type="subcellular location">
    <subcellularLocation>
        <location evidence="1">Secreted</location>
    </subcellularLocation>
</comment>
<evidence type="ECO:0000313" key="7">
    <source>
        <dbReference type="EnsemblMetazoa" id="CPIJ008285-PA"/>
    </source>
</evidence>
<sequence length="124" mass="14092">MKFSLVLCLLPAVILAQDKLISREEETCREQEGASDEDVEMLQSFMTPETRTTKCYYSCVMQKIGYSDGQRFDKEGFLSTAVNFSSKDRETMQRIADQCEGTTNEDHCELAADIAECIIPSRRN</sequence>
<dbReference type="EMBL" id="DS231979">
    <property type="protein sequence ID" value="EDS30180.1"/>
    <property type="molecule type" value="Genomic_DNA"/>
</dbReference>
<dbReference type="VEuPathDB" id="VectorBase:CQUJHB004306"/>
<dbReference type="InParanoid" id="B0WL17"/>
<feature type="chain" id="PRO_5011408210" evidence="5">
    <location>
        <begin position="17"/>
        <end position="124"/>
    </location>
</feature>
<dbReference type="KEGG" id="cqu:CpipJ_CPIJ008285"/>
<dbReference type="FunCoup" id="B0WL17">
    <property type="interactions" value="13"/>
</dbReference>
<keyword evidence="8" id="KW-1185">Reference proteome</keyword>
<gene>
    <name evidence="7" type="primary">6039903</name>
    <name evidence="6" type="ORF">CpipJ_CPIJ008285</name>
</gene>
<organism>
    <name type="scientific">Culex quinquefasciatus</name>
    <name type="common">Southern house mosquito</name>
    <name type="synonym">Culex pungens</name>
    <dbReference type="NCBI Taxonomy" id="7176"/>
    <lineage>
        <taxon>Eukaryota</taxon>
        <taxon>Metazoa</taxon>
        <taxon>Ecdysozoa</taxon>
        <taxon>Arthropoda</taxon>
        <taxon>Hexapoda</taxon>
        <taxon>Insecta</taxon>
        <taxon>Pterygota</taxon>
        <taxon>Neoptera</taxon>
        <taxon>Endopterygota</taxon>
        <taxon>Diptera</taxon>
        <taxon>Nematocera</taxon>
        <taxon>Culicoidea</taxon>
        <taxon>Culicidae</taxon>
        <taxon>Culicinae</taxon>
        <taxon>Culicini</taxon>
        <taxon>Culex</taxon>
        <taxon>Culex</taxon>
    </lineage>
</organism>
<dbReference type="InterPro" id="IPR036728">
    <property type="entry name" value="PBP_GOBP_sf"/>
</dbReference>
<dbReference type="GO" id="GO:0005549">
    <property type="term" value="F:odorant binding"/>
    <property type="evidence" value="ECO:0007669"/>
    <property type="project" value="InterPro"/>
</dbReference>
<name>B0WL17_CULQU</name>
<dbReference type="AlphaFoldDB" id="B0WL17"/>
<dbReference type="SUPFAM" id="SSF47565">
    <property type="entry name" value="Insect pheromone/odorant-binding proteins"/>
    <property type="match status" value="1"/>
</dbReference>
<feature type="signal peptide" evidence="5">
    <location>
        <begin position="1"/>
        <end position="16"/>
    </location>
</feature>
<dbReference type="Proteomes" id="UP000002320">
    <property type="component" value="Unassembled WGS sequence"/>
</dbReference>
<keyword evidence="4 5" id="KW-0732">Signal</keyword>
<evidence type="ECO:0000256" key="4">
    <source>
        <dbReference type="ARBA" id="ARBA00022729"/>
    </source>
</evidence>
<evidence type="ECO:0000313" key="8">
    <source>
        <dbReference type="Proteomes" id="UP000002320"/>
    </source>
</evidence>
<evidence type="ECO:0000256" key="5">
    <source>
        <dbReference type="SAM" id="SignalP"/>
    </source>
</evidence>
<dbReference type="VEuPathDB" id="VectorBase:CPIJ008285"/>
<evidence type="ECO:0000256" key="2">
    <source>
        <dbReference type="ARBA" id="ARBA00008098"/>
    </source>
</evidence>
<reference evidence="7" key="2">
    <citation type="submission" date="2020-05" db="UniProtKB">
        <authorList>
            <consortium name="EnsemblMetazoa"/>
        </authorList>
    </citation>
    <scope>IDENTIFICATION</scope>
    <source>
        <strain evidence="7">JHB</strain>
    </source>
</reference>
<dbReference type="InterPro" id="IPR006170">
    <property type="entry name" value="PBP/GOBP"/>
</dbReference>
<dbReference type="OrthoDB" id="6595846at2759"/>
<reference evidence="6" key="1">
    <citation type="submission" date="2007-03" db="EMBL/GenBank/DDBJ databases">
        <title>Annotation of Culex pipiens quinquefasciatus.</title>
        <authorList>
            <consortium name="The Broad Institute Genome Sequencing Platform"/>
            <person name="Atkinson P.W."/>
            <person name="Hemingway J."/>
            <person name="Christensen B.M."/>
            <person name="Higgs S."/>
            <person name="Kodira C."/>
            <person name="Hannick L."/>
            <person name="Megy K."/>
            <person name="O'Leary S."/>
            <person name="Pearson M."/>
            <person name="Haas B.J."/>
            <person name="Mauceli E."/>
            <person name="Wortman J.R."/>
            <person name="Lee N.H."/>
            <person name="Guigo R."/>
            <person name="Stanke M."/>
            <person name="Alvarado L."/>
            <person name="Amedeo P."/>
            <person name="Antoine C.H."/>
            <person name="Arensburger P."/>
            <person name="Bidwell S.L."/>
            <person name="Crawford M."/>
            <person name="Camaro F."/>
            <person name="Devon K."/>
            <person name="Engels R."/>
            <person name="Hammond M."/>
            <person name="Howarth C."/>
            <person name="Koehrsen M."/>
            <person name="Lawson D."/>
            <person name="Montgomery P."/>
            <person name="Nene V."/>
            <person name="Nusbaum C."/>
            <person name="Puiu D."/>
            <person name="Romero-Severson J."/>
            <person name="Severson D.W."/>
            <person name="Shumway M."/>
            <person name="Sisk P."/>
            <person name="Stolte C."/>
            <person name="Zeng Q."/>
            <person name="Eisenstadt E."/>
            <person name="Fraser-Liggett C."/>
            <person name="Strausberg R."/>
            <person name="Galagan J."/>
            <person name="Birren B."/>
            <person name="Collins F.H."/>
        </authorList>
    </citation>
    <scope>NUCLEOTIDE SEQUENCE [LARGE SCALE GENOMIC DNA]</scope>
    <source>
        <strain evidence="6">JHB</strain>
    </source>
</reference>
<dbReference type="HOGENOM" id="CLU_148261_1_1_1"/>
<proteinExistence type="inferred from homology"/>
<dbReference type="GO" id="GO:0005615">
    <property type="term" value="C:extracellular space"/>
    <property type="evidence" value="ECO:0007669"/>
    <property type="project" value="TreeGrafter"/>
</dbReference>
<dbReference type="Gene3D" id="1.10.238.20">
    <property type="entry name" value="Pheromone/general odorant binding protein domain"/>
    <property type="match status" value="1"/>
</dbReference>